<feature type="transmembrane region" description="Helical" evidence="11">
    <location>
        <begin position="77"/>
        <end position="97"/>
    </location>
</feature>
<dbReference type="PANTHER" id="PTHR11984">
    <property type="entry name" value="CONNEXIN"/>
    <property type="match status" value="1"/>
</dbReference>
<dbReference type="GO" id="GO:0005243">
    <property type="term" value="F:gap junction channel activity"/>
    <property type="evidence" value="ECO:0007669"/>
    <property type="project" value="TreeGrafter"/>
</dbReference>
<dbReference type="InterPro" id="IPR013092">
    <property type="entry name" value="Connexin_N"/>
</dbReference>
<feature type="transmembrane region" description="Helical" evidence="11">
    <location>
        <begin position="184"/>
        <end position="208"/>
    </location>
</feature>
<keyword evidence="4" id="KW-1003">Cell membrane</keyword>
<dbReference type="GO" id="GO:0005922">
    <property type="term" value="C:connexin complex"/>
    <property type="evidence" value="ECO:0007669"/>
    <property type="project" value="InterPro"/>
</dbReference>
<protein>
    <recommendedName>
        <fullName evidence="10">Gap junction protein</fullName>
    </recommendedName>
</protein>
<feature type="transmembrane region" description="Helical" evidence="11">
    <location>
        <begin position="127"/>
        <end position="152"/>
    </location>
</feature>
<keyword evidence="8 11" id="KW-1133">Transmembrane helix</keyword>
<dbReference type="Pfam" id="PF00029">
    <property type="entry name" value="Connexin"/>
    <property type="match status" value="1"/>
</dbReference>
<dbReference type="InParanoid" id="A0A3Q3KY32"/>
<dbReference type="AlphaFoldDB" id="A0A3Q3KY32"/>
<evidence type="ECO:0000256" key="9">
    <source>
        <dbReference type="ARBA" id="ARBA00023136"/>
    </source>
</evidence>
<evidence type="ECO:0000256" key="1">
    <source>
        <dbReference type="ARBA" id="ARBA00004610"/>
    </source>
</evidence>
<keyword evidence="5 10" id="KW-0812">Transmembrane</keyword>
<comment type="function">
    <text evidence="10">One gap junction consists of a cluster of closely packed pairs of transmembrane channels, the connexons, through which materials of low MW diffuse from one cell to a neighboring cell.</text>
</comment>
<evidence type="ECO:0000256" key="5">
    <source>
        <dbReference type="ARBA" id="ARBA00022692"/>
    </source>
</evidence>
<evidence type="ECO:0000259" key="12">
    <source>
        <dbReference type="SMART" id="SM00037"/>
    </source>
</evidence>
<dbReference type="STRING" id="205130.ENSMAMP00000006217"/>
<reference evidence="14" key="2">
    <citation type="submission" date="2025-09" db="UniProtKB">
        <authorList>
            <consortium name="Ensembl"/>
        </authorList>
    </citation>
    <scope>IDENTIFICATION</scope>
</reference>
<dbReference type="InterPro" id="IPR017990">
    <property type="entry name" value="Connexin_CS"/>
</dbReference>
<comment type="subunit">
    <text evidence="3 10">A connexon is composed of a hexamer of connexins.</text>
</comment>
<evidence type="ECO:0000256" key="8">
    <source>
        <dbReference type="ARBA" id="ARBA00022989"/>
    </source>
</evidence>
<evidence type="ECO:0000256" key="7">
    <source>
        <dbReference type="ARBA" id="ARBA00022949"/>
    </source>
</evidence>
<feature type="domain" description="Connexin cysteine-rich" evidence="13">
    <location>
        <begin position="140"/>
        <end position="207"/>
    </location>
</feature>
<dbReference type="InterPro" id="IPR019570">
    <property type="entry name" value="Connexin_CCC"/>
</dbReference>
<evidence type="ECO:0000256" key="2">
    <source>
        <dbReference type="ARBA" id="ARBA00004651"/>
    </source>
</evidence>
<keyword evidence="7" id="KW-0965">Cell junction</keyword>
<keyword evidence="9 11" id="KW-0472">Membrane</keyword>
<feature type="transmembrane region" description="Helical" evidence="11">
    <location>
        <begin position="21"/>
        <end position="40"/>
    </location>
</feature>
<feature type="domain" description="Connexin N-terminal" evidence="12">
    <location>
        <begin position="42"/>
        <end position="75"/>
    </location>
</feature>
<evidence type="ECO:0000313" key="15">
    <source>
        <dbReference type="Proteomes" id="UP000261640"/>
    </source>
</evidence>
<evidence type="ECO:0000256" key="3">
    <source>
        <dbReference type="ARBA" id="ARBA00011455"/>
    </source>
</evidence>
<dbReference type="InterPro" id="IPR038359">
    <property type="entry name" value="Connexin_N_sf"/>
</dbReference>
<keyword evidence="15" id="KW-1185">Reference proteome</keyword>
<dbReference type="PROSITE" id="PS00408">
    <property type="entry name" value="CONNEXINS_2"/>
    <property type="match status" value="1"/>
</dbReference>
<dbReference type="SMART" id="SM00037">
    <property type="entry name" value="CNX"/>
    <property type="match status" value="1"/>
</dbReference>
<dbReference type="SMART" id="SM01089">
    <property type="entry name" value="Connexin_CCC"/>
    <property type="match status" value="1"/>
</dbReference>
<dbReference type="GO" id="GO:0007267">
    <property type="term" value="P:cell-cell signaling"/>
    <property type="evidence" value="ECO:0007669"/>
    <property type="project" value="TreeGrafter"/>
</dbReference>
<dbReference type="InterPro" id="IPR000500">
    <property type="entry name" value="Connexin"/>
</dbReference>
<dbReference type="PROSITE" id="PS00407">
    <property type="entry name" value="CONNEXINS_1"/>
    <property type="match status" value="1"/>
</dbReference>
<reference evidence="14" key="1">
    <citation type="submission" date="2025-08" db="UniProtKB">
        <authorList>
            <consortium name="Ensembl"/>
        </authorList>
    </citation>
    <scope>IDENTIFICATION</scope>
</reference>
<dbReference type="GeneTree" id="ENSGT01030000234513"/>
<comment type="subcellular location">
    <subcellularLocation>
        <location evidence="1">Cell junction</location>
        <location evidence="1">Gap junction</location>
    </subcellularLocation>
    <subcellularLocation>
        <location evidence="2 10">Cell membrane</location>
        <topology evidence="2 10">Multi-pass membrane protein</topology>
    </subcellularLocation>
</comment>
<organism evidence="14 15">
    <name type="scientific">Mastacembelus armatus</name>
    <name type="common">zig-zag eel</name>
    <dbReference type="NCBI Taxonomy" id="205130"/>
    <lineage>
        <taxon>Eukaryota</taxon>
        <taxon>Metazoa</taxon>
        <taxon>Chordata</taxon>
        <taxon>Craniata</taxon>
        <taxon>Vertebrata</taxon>
        <taxon>Euteleostomi</taxon>
        <taxon>Actinopterygii</taxon>
        <taxon>Neopterygii</taxon>
        <taxon>Teleostei</taxon>
        <taxon>Neoteleostei</taxon>
        <taxon>Acanthomorphata</taxon>
        <taxon>Anabantaria</taxon>
        <taxon>Synbranchiformes</taxon>
        <taxon>Mastacembelidae</taxon>
        <taxon>Mastacembelus</taxon>
    </lineage>
</organism>
<comment type="similarity">
    <text evidence="10">Belongs to the connexin family.</text>
</comment>
<accession>A0A3Q3KY32</accession>
<sequence length="274" mass="31946">MNWAFLQDLLSGVNKYSTAFGRIWLSVIFVFRVLIFVVAAERVWSDDQGHFDCNTRQPGCTNICYDYFFPISQIRLWALQLIFITCPSFMVVLHVSYREQRERKYRAKHGDNTRLYENPGQKHGGLWWTYLMSLLIKTTFEITFLYVLHYIYDSFRLPRKVQCNVSPCPNLVDCYIARPTEKTIFTYFMVGASVVCVVLNICEIFYLISSRIVTLKQRGNRIMHVHVFSYSNGAISPPGGIKGMLHYHVNFVKSSENIAVIPDFDYFVPARCVY</sequence>
<keyword evidence="6 10" id="KW-0303">Gap junction</keyword>
<name>A0A3Q3KY32_9TELE</name>
<evidence type="ECO:0000256" key="4">
    <source>
        <dbReference type="ARBA" id="ARBA00022475"/>
    </source>
</evidence>
<evidence type="ECO:0000256" key="10">
    <source>
        <dbReference type="RuleBase" id="RU000630"/>
    </source>
</evidence>
<dbReference type="FunFam" id="1.20.1440.80:FF:000001">
    <property type="entry name" value="Gap junction alpha-1"/>
    <property type="match status" value="1"/>
</dbReference>
<evidence type="ECO:0000259" key="13">
    <source>
        <dbReference type="SMART" id="SM01089"/>
    </source>
</evidence>
<dbReference type="PRINTS" id="PR00206">
    <property type="entry name" value="CONNEXIN"/>
</dbReference>
<dbReference type="PANTHER" id="PTHR11984:SF65">
    <property type="entry name" value="GAP JUNCTION BETA-3 PROTEIN"/>
    <property type="match status" value="1"/>
</dbReference>
<dbReference type="Proteomes" id="UP000261640">
    <property type="component" value="Unplaced"/>
</dbReference>
<dbReference type="Ensembl" id="ENSMAMT00000006393.2">
    <property type="protein sequence ID" value="ENSMAMP00000006217.2"/>
    <property type="gene ID" value="ENSMAMG00000004233.2"/>
</dbReference>
<proteinExistence type="inferred from homology"/>
<dbReference type="Gene3D" id="1.20.1440.80">
    <property type="entry name" value="Gap junction channel protein cysteine-rich domain"/>
    <property type="match status" value="1"/>
</dbReference>
<evidence type="ECO:0000313" key="14">
    <source>
        <dbReference type="Ensembl" id="ENSMAMP00000006217.2"/>
    </source>
</evidence>
<evidence type="ECO:0000256" key="11">
    <source>
        <dbReference type="SAM" id="Phobius"/>
    </source>
</evidence>
<evidence type="ECO:0000256" key="6">
    <source>
        <dbReference type="ARBA" id="ARBA00022868"/>
    </source>
</evidence>